<dbReference type="STRING" id="1760988.SAMN02949497_2623"/>
<dbReference type="NCBIfam" id="TIGR03012">
    <property type="entry name" value="sulf_tusD_dsrE"/>
    <property type="match status" value="1"/>
</dbReference>
<protein>
    <submittedName>
        <fullName evidence="5">tRNA 2-thiouridine synthesizing protein D</fullName>
    </submittedName>
</protein>
<dbReference type="InterPro" id="IPR017463">
    <property type="entry name" value="Sulphur_relay_TusD/DsrE"/>
</dbReference>
<dbReference type="PANTHER" id="PTHR34874">
    <property type="entry name" value="PROTEIN YCHN"/>
    <property type="match status" value="1"/>
</dbReference>
<dbReference type="Pfam" id="PF02635">
    <property type="entry name" value="DsrE"/>
    <property type="match status" value="1"/>
</dbReference>
<dbReference type="PANTHER" id="PTHR34874:SF3">
    <property type="entry name" value="SULFURTRANSFERASE TUSD"/>
    <property type="match status" value="1"/>
</dbReference>
<gene>
    <name evidence="5" type="ORF">SAMN02949497_2623</name>
</gene>
<dbReference type="AlphaFoldDB" id="A0A1Y6CY18"/>
<dbReference type="SUPFAM" id="SSF75169">
    <property type="entry name" value="DsrEFH-like"/>
    <property type="match status" value="1"/>
</dbReference>
<organism evidence="5 6">
    <name type="scientific">Methylomagnum ishizawai</name>
    <dbReference type="NCBI Taxonomy" id="1760988"/>
    <lineage>
        <taxon>Bacteria</taxon>
        <taxon>Pseudomonadati</taxon>
        <taxon>Pseudomonadota</taxon>
        <taxon>Gammaproteobacteria</taxon>
        <taxon>Methylococcales</taxon>
        <taxon>Methylococcaceae</taxon>
        <taxon>Methylomagnum</taxon>
    </lineage>
</organism>
<keyword evidence="6" id="KW-1185">Reference proteome</keyword>
<evidence type="ECO:0000313" key="6">
    <source>
        <dbReference type="Proteomes" id="UP000192923"/>
    </source>
</evidence>
<dbReference type="GO" id="GO:0097163">
    <property type="term" value="F:sulfur carrier activity"/>
    <property type="evidence" value="ECO:0007669"/>
    <property type="project" value="TreeGrafter"/>
</dbReference>
<keyword evidence="3" id="KW-0963">Cytoplasm</keyword>
<dbReference type="GO" id="GO:1990228">
    <property type="term" value="C:sulfurtransferase complex"/>
    <property type="evidence" value="ECO:0007669"/>
    <property type="project" value="TreeGrafter"/>
</dbReference>
<name>A0A1Y6CY18_9GAMM</name>
<dbReference type="InterPro" id="IPR003787">
    <property type="entry name" value="Sulphur_relay_DsrE/F-like"/>
</dbReference>
<dbReference type="EMBL" id="FXAM01000001">
    <property type="protein sequence ID" value="SMF95267.1"/>
    <property type="molecule type" value="Genomic_DNA"/>
</dbReference>
<reference evidence="5 6" key="1">
    <citation type="submission" date="2016-12" db="EMBL/GenBank/DDBJ databases">
        <authorList>
            <person name="Song W.-J."/>
            <person name="Kurnit D.M."/>
        </authorList>
    </citation>
    <scope>NUCLEOTIDE SEQUENCE [LARGE SCALE GENOMIC DNA]</scope>
    <source>
        <strain evidence="5 6">175</strain>
    </source>
</reference>
<evidence type="ECO:0000256" key="1">
    <source>
        <dbReference type="ARBA" id="ARBA00004496"/>
    </source>
</evidence>
<dbReference type="NCBIfam" id="NF001237">
    <property type="entry name" value="PRK00207.1"/>
    <property type="match status" value="1"/>
</dbReference>
<proteinExistence type="inferred from homology"/>
<dbReference type="Gene3D" id="3.40.1260.10">
    <property type="entry name" value="DsrEFH-like"/>
    <property type="match status" value="1"/>
</dbReference>
<evidence type="ECO:0000256" key="4">
    <source>
        <dbReference type="ARBA" id="ARBA00022679"/>
    </source>
</evidence>
<evidence type="ECO:0000313" key="5">
    <source>
        <dbReference type="EMBL" id="SMF95267.1"/>
    </source>
</evidence>
<dbReference type="RefSeq" id="WP_085213341.1">
    <property type="nucleotide sequence ID" value="NZ_FXAM01000001.1"/>
</dbReference>
<evidence type="ECO:0000256" key="3">
    <source>
        <dbReference type="ARBA" id="ARBA00022490"/>
    </source>
</evidence>
<dbReference type="GO" id="GO:0016783">
    <property type="term" value="F:sulfurtransferase activity"/>
    <property type="evidence" value="ECO:0007669"/>
    <property type="project" value="InterPro"/>
</dbReference>
<dbReference type="Proteomes" id="UP000192923">
    <property type="component" value="Unassembled WGS sequence"/>
</dbReference>
<keyword evidence="4" id="KW-0808">Transferase</keyword>
<accession>A0A1Y6CY18</accession>
<evidence type="ECO:0000256" key="2">
    <source>
        <dbReference type="ARBA" id="ARBA00007067"/>
    </source>
</evidence>
<dbReference type="GO" id="GO:0002143">
    <property type="term" value="P:tRNA wobble position uridine thiolation"/>
    <property type="evidence" value="ECO:0007669"/>
    <property type="project" value="TreeGrafter"/>
</dbReference>
<comment type="similarity">
    <text evidence="2">Belongs to the DsrE/TusD family.</text>
</comment>
<sequence>MKYAIQVHGGPGQTPAAHTAYQFIKAALAEGHEIVRIFFYHDGVQQGFGPGGTDTPRLFPDWPGLAGAHGLDLVLCASAAARRGLLPPEENDWPESPAIAPGFRAGGLGQWMEACLKADRVLVFGG</sequence>
<comment type="subcellular location">
    <subcellularLocation>
        <location evidence="1">Cytoplasm</location>
    </subcellularLocation>
</comment>
<dbReference type="InterPro" id="IPR027396">
    <property type="entry name" value="DsrEFH-like"/>
</dbReference>
<dbReference type="OrthoDB" id="9787483at2"/>